<reference evidence="1" key="1">
    <citation type="submission" date="2020-10" db="EMBL/GenBank/DDBJ databases">
        <authorList>
            <person name="Gilroy R."/>
        </authorList>
    </citation>
    <scope>NUCLEOTIDE SEQUENCE</scope>
    <source>
        <strain evidence="1">USAMLcec3-3695</strain>
    </source>
</reference>
<dbReference type="SUPFAM" id="SSF56059">
    <property type="entry name" value="Glutathione synthetase ATP-binding domain-like"/>
    <property type="match status" value="1"/>
</dbReference>
<gene>
    <name evidence="1" type="ORF">IAA61_03240</name>
</gene>
<sequence length="440" mass="51185">MSYQQEYKKLITDNLEGCREDAVKMRAALENSSAHYHGFTVHTLYIPKLYRAEDLEFLTRAADTTYGILEKVTEEYVKNPDYRKLFGFEERLERLILHEPPYKCYIPVARIDVFYDPDAMDFKFCEFNTDGSSGMNEDRELNNVFDTSETFRAFSSKHTILRFELFDSWVSEFMRIYFSTPAAKEEPHIAIVDFMSSASNEEFEEFKRAFARAGYTCEICDIYKLRRENGSLISPSGQRIDAVYRRAVTSDIMKHYVEVRPLIDAYLNDETVVIGSFRTQIAHNKLIFKLLRDDMTRAILSAEENEFIERHIPETHMLTHDNIHKYEVIEDRFNWIVKPADSYASKGVFAGIEAKDAEEWLAFLSKHMDTGYLLQRYITPYESENIDLLWDKHAGFCKIANITGMFVYGGKLQGLYSRAAKTGVISTQYSEMTLPTMIVE</sequence>
<dbReference type="AlphaFoldDB" id="A0A9D1SEL1"/>
<dbReference type="EMBL" id="DVNB01000032">
    <property type="protein sequence ID" value="HIU56812.1"/>
    <property type="molecule type" value="Genomic_DNA"/>
</dbReference>
<name>A0A9D1SEL1_9FIRM</name>
<organism evidence="1 2">
    <name type="scientific">Candidatus Ornithomonoglobus merdipullorum</name>
    <dbReference type="NCBI Taxonomy" id="2840895"/>
    <lineage>
        <taxon>Bacteria</taxon>
        <taxon>Bacillati</taxon>
        <taxon>Bacillota</taxon>
        <taxon>Clostridia</taxon>
        <taxon>Candidatus Ornithomonoglobus</taxon>
    </lineage>
</organism>
<dbReference type="Proteomes" id="UP000824109">
    <property type="component" value="Unassembled WGS sequence"/>
</dbReference>
<evidence type="ECO:0000313" key="2">
    <source>
        <dbReference type="Proteomes" id="UP000824109"/>
    </source>
</evidence>
<comment type="caution">
    <text evidence="1">The sequence shown here is derived from an EMBL/GenBank/DDBJ whole genome shotgun (WGS) entry which is preliminary data.</text>
</comment>
<evidence type="ECO:0000313" key="1">
    <source>
        <dbReference type="EMBL" id="HIU56812.1"/>
    </source>
</evidence>
<proteinExistence type="predicted"/>
<reference evidence="1" key="2">
    <citation type="journal article" date="2021" name="PeerJ">
        <title>Extensive microbial diversity within the chicken gut microbiome revealed by metagenomics and culture.</title>
        <authorList>
            <person name="Gilroy R."/>
            <person name="Ravi A."/>
            <person name="Getino M."/>
            <person name="Pursley I."/>
            <person name="Horton D.L."/>
            <person name="Alikhan N.F."/>
            <person name="Baker D."/>
            <person name="Gharbi K."/>
            <person name="Hall N."/>
            <person name="Watson M."/>
            <person name="Adriaenssens E.M."/>
            <person name="Foster-Nyarko E."/>
            <person name="Jarju S."/>
            <person name="Secka A."/>
            <person name="Antonio M."/>
            <person name="Oren A."/>
            <person name="Chaudhuri R.R."/>
            <person name="La Ragione R."/>
            <person name="Hildebrand F."/>
            <person name="Pallen M.J."/>
        </authorList>
    </citation>
    <scope>NUCLEOTIDE SEQUENCE</scope>
    <source>
        <strain evidence="1">USAMLcec3-3695</strain>
    </source>
</reference>
<protein>
    <recommendedName>
        <fullName evidence="3">Glutathionylspermidine synthase pre-ATP-grasp-like domain-containing protein</fullName>
    </recommendedName>
</protein>
<accession>A0A9D1SEL1</accession>
<evidence type="ECO:0008006" key="3">
    <source>
        <dbReference type="Google" id="ProtNLM"/>
    </source>
</evidence>